<dbReference type="GO" id="GO:0005886">
    <property type="term" value="C:plasma membrane"/>
    <property type="evidence" value="ECO:0007669"/>
    <property type="project" value="TreeGrafter"/>
</dbReference>
<feature type="chain" id="PRO_5043138669" evidence="8">
    <location>
        <begin position="20"/>
        <end position="117"/>
    </location>
</feature>
<dbReference type="InterPro" id="IPR017452">
    <property type="entry name" value="GPCR_Rhodpsn_7TM"/>
</dbReference>
<dbReference type="InterPro" id="IPR000276">
    <property type="entry name" value="GPCR_Rhodpsn"/>
</dbReference>
<protein>
    <submittedName>
        <fullName evidence="12">G_PROTEIN_RECEP_F1_2 domain-containing protein</fullName>
    </submittedName>
</protein>
<evidence type="ECO:0000256" key="3">
    <source>
        <dbReference type="ARBA" id="ARBA00022692"/>
    </source>
</evidence>
<accession>A0A183DDM4</accession>
<evidence type="ECO:0000256" key="2">
    <source>
        <dbReference type="ARBA" id="ARBA00022614"/>
    </source>
</evidence>
<reference evidence="12" key="1">
    <citation type="submission" date="2016-06" db="UniProtKB">
        <authorList>
            <consortium name="WormBaseParasite"/>
        </authorList>
    </citation>
    <scope>IDENTIFICATION</scope>
</reference>
<evidence type="ECO:0000313" key="12">
    <source>
        <dbReference type="WBParaSite" id="GPUH_0000682401-mRNA-1"/>
    </source>
</evidence>
<keyword evidence="8" id="KW-0732">Signal</keyword>
<evidence type="ECO:0000256" key="8">
    <source>
        <dbReference type="SAM" id="SignalP"/>
    </source>
</evidence>
<keyword evidence="11" id="KW-1185">Reference proteome</keyword>
<dbReference type="SUPFAM" id="SSF81321">
    <property type="entry name" value="Family A G protein-coupled receptor-like"/>
    <property type="match status" value="1"/>
</dbReference>
<gene>
    <name evidence="10" type="ORF">GPUH_LOCUS6813</name>
</gene>
<dbReference type="GO" id="GO:0009755">
    <property type="term" value="P:hormone-mediated signaling pathway"/>
    <property type="evidence" value="ECO:0007669"/>
    <property type="project" value="TreeGrafter"/>
</dbReference>
<name>A0A183DDM4_9BILA</name>
<dbReference type="PANTHER" id="PTHR24372:SF74">
    <property type="entry name" value="LP13728P"/>
    <property type="match status" value="1"/>
</dbReference>
<feature type="signal peptide" evidence="8">
    <location>
        <begin position="1"/>
        <end position="19"/>
    </location>
</feature>
<dbReference type="PROSITE" id="PS50262">
    <property type="entry name" value="G_PROTEIN_RECEP_F1_2"/>
    <property type="match status" value="1"/>
</dbReference>
<dbReference type="WBParaSite" id="GPUH_0000682401-mRNA-1">
    <property type="protein sequence ID" value="GPUH_0000682401-mRNA-1"/>
    <property type="gene ID" value="GPUH_0000682401"/>
</dbReference>
<organism evidence="12">
    <name type="scientific">Gongylonema pulchrum</name>
    <dbReference type="NCBI Taxonomy" id="637853"/>
    <lineage>
        <taxon>Eukaryota</taxon>
        <taxon>Metazoa</taxon>
        <taxon>Ecdysozoa</taxon>
        <taxon>Nematoda</taxon>
        <taxon>Chromadorea</taxon>
        <taxon>Rhabditida</taxon>
        <taxon>Spirurina</taxon>
        <taxon>Spiruromorpha</taxon>
        <taxon>Spiruroidea</taxon>
        <taxon>Gongylonematidae</taxon>
        <taxon>Gongylonema</taxon>
    </lineage>
</organism>
<evidence type="ECO:0000313" key="10">
    <source>
        <dbReference type="EMBL" id="VDK56211.1"/>
    </source>
</evidence>
<evidence type="ECO:0000256" key="1">
    <source>
        <dbReference type="ARBA" id="ARBA00004370"/>
    </source>
</evidence>
<dbReference type="GO" id="GO:0007189">
    <property type="term" value="P:adenylate cyclase-activating G protein-coupled receptor signaling pathway"/>
    <property type="evidence" value="ECO:0007669"/>
    <property type="project" value="TreeGrafter"/>
</dbReference>
<evidence type="ECO:0000313" key="11">
    <source>
        <dbReference type="Proteomes" id="UP000271098"/>
    </source>
</evidence>
<dbReference type="Pfam" id="PF00001">
    <property type="entry name" value="7tm_1"/>
    <property type="match status" value="1"/>
</dbReference>
<keyword evidence="6 7" id="KW-0472">Membrane</keyword>
<evidence type="ECO:0000256" key="5">
    <source>
        <dbReference type="ARBA" id="ARBA00022989"/>
    </source>
</evidence>
<dbReference type="AlphaFoldDB" id="A0A183DDM4"/>
<keyword evidence="5 7" id="KW-1133">Transmembrane helix</keyword>
<dbReference type="EMBL" id="UYRT01016681">
    <property type="protein sequence ID" value="VDK56211.1"/>
    <property type="molecule type" value="Genomic_DNA"/>
</dbReference>
<keyword evidence="3 7" id="KW-0812">Transmembrane</keyword>
<reference evidence="10 11" key="2">
    <citation type="submission" date="2018-11" db="EMBL/GenBank/DDBJ databases">
        <authorList>
            <consortium name="Pathogen Informatics"/>
        </authorList>
    </citation>
    <scope>NUCLEOTIDE SEQUENCE [LARGE SCALE GENOMIC DNA]</scope>
</reference>
<dbReference type="Proteomes" id="UP000271098">
    <property type="component" value="Unassembled WGS sequence"/>
</dbReference>
<evidence type="ECO:0000256" key="7">
    <source>
        <dbReference type="SAM" id="Phobius"/>
    </source>
</evidence>
<feature type="transmembrane region" description="Helical" evidence="7">
    <location>
        <begin position="87"/>
        <end position="109"/>
    </location>
</feature>
<evidence type="ECO:0000259" key="9">
    <source>
        <dbReference type="PROSITE" id="PS50262"/>
    </source>
</evidence>
<dbReference type="OrthoDB" id="5981530at2759"/>
<proteinExistence type="predicted"/>
<sequence length="117" mass="13237">MRTAVVMMAMAYFIAFTMAILPVVGVSTYTSTSVCLPLSIEDNIDRAYIIISLLFNLLAFLGMAISYILIVIMLRDPEQPKRPEDRAIILKMATLIGTEMLCWFPTLFFGKLLHHTF</sequence>
<keyword evidence="2" id="KW-0433">Leucine-rich repeat</keyword>
<keyword evidence="4" id="KW-0677">Repeat</keyword>
<evidence type="ECO:0000256" key="6">
    <source>
        <dbReference type="ARBA" id="ARBA00023136"/>
    </source>
</evidence>
<feature type="transmembrane region" description="Helical" evidence="7">
    <location>
        <begin position="48"/>
        <end position="75"/>
    </location>
</feature>
<comment type="subcellular location">
    <subcellularLocation>
        <location evidence="1">Membrane</location>
    </subcellularLocation>
</comment>
<evidence type="ECO:0000256" key="4">
    <source>
        <dbReference type="ARBA" id="ARBA00022737"/>
    </source>
</evidence>
<dbReference type="GO" id="GO:0008528">
    <property type="term" value="F:G protein-coupled peptide receptor activity"/>
    <property type="evidence" value="ECO:0007669"/>
    <property type="project" value="TreeGrafter"/>
</dbReference>
<dbReference type="PANTHER" id="PTHR24372">
    <property type="entry name" value="GLYCOPROTEIN HORMONE RECEPTOR"/>
    <property type="match status" value="1"/>
</dbReference>
<feature type="domain" description="G-protein coupled receptors family 1 profile" evidence="9">
    <location>
        <begin position="1"/>
        <end position="117"/>
    </location>
</feature>
<dbReference type="Gene3D" id="1.20.1070.10">
    <property type="entry name" value="Rhodopsin 7-helix transmembrane proteins"/>
    <property type="match status" value="1"/>
</dbReference>